<dbReference type="PANTHER" id="PTHR36838:SF1">
    <property type="entry name" value="SLR1864 PROTEIN"/>
    <property type="match status" value="1"/>
</dbReference>
<dbReference type="RefSeq" id="WP_255854959.1">
    <property type="nucleotide sequence ID" value="NZ_CP073347.1"/>
</dbReference>
<feature type="transmembrane region" description="Helical" evidence="8">
    <location>
        <begin position="180"/>
        <end position="200"/>
    </location>
</feature>
<comment type="similarity">
    <text evidence="2">Belongs to the auxin efflux carrier (TC 2.A.69) family.</text>
</comment>
<keyword evidence="6 8" id="KW-1133">Transmembrane helix</keyword>
<keyword evidence="7 8" id="KW-0472">Membrane</keyword>
<feature type="transmembrane region" description="Helical" evidence="8">
    <location>
        <begin position="212"/>
        <end position="235"/>
    </location>
</feature>
<sequence>MLIEFFSSLTPVLVCTGLGWILSKRTRLLDSPDLGQLVMVIGLPSLLLNSLLKMDADLGVLSDIILAACAMLVVAGLLAALALRLSGQPMRFLLPVLVNPNTGNLGIPVVFALLGPDALPYAVLTSTVVGLSNFTLGAWLMSGQLNPRALLTNGSIIALLVGVVLLLTDTTVPVPLHRTLEMLAGITVPVMLLLLGRSLGSISIRHLGDLKLVGLMSAGRILIGLAAAFTVIQLLPLPEMLQKSLLIQSCMPVAVLSYMMATQYQGPRDQVAAIIMLSTPLSLLAVMLLSAFYL</sequence>
<evidence type="ECO:0000256" key="1">
    <source>
        <dbReference type="ARBA" id="ARBA00004651"/>
    </source>
</evidence>
<evidence type="ECO:0000313" key="9">
    <source>
        <dbReference type="EMBL" id="UTW12829.1"/>
    </source>
</evidence>
<feature type="transmembrane region" description="Helical" evidence="8">
    <location>
        <begin position="64"/>
        <end position="85"/>
    </location>
</feature>
<accession>A0ABY5HNJ9</accession>
<evidence type="ECO:0000256" key="5">
    <source>
        <dbReference type="ARBA" id="ARBA00022692"/>
    </source>
</evidence>
<evidence type="ECO:0000256" key="8">
    <source>
        <dbReference type="SAM" id="Phobius"/>
    </source>
</evidence>
<dbReference type="InterPro" id="IPR038770">
    <property type="entry name" value="Na+/solute_symporter_sf"/>
</dbReference>
<feature type="transmembrane region" description="Helical" evidence="8">
    <location>
        <begin position="241"/>
        <end position="259"/>
    </location>
</feature>
<comment type="subcellular location">
    <subcellularLocation>
        <location evidence="1">Cell membrane</location>
        <topology evidence="1">Multi-pass membrane protein</topology>
    </subcellularLocation>
</comment>
<keyword evidence="4" id="KW-1003">Cell membrane</keyword>
<feature type="transmembrane region" description="Helical" evidence="8">
    <location>
        <begin position="6"/>
        <end position="22"/>
    </location>
</feature>
<keyword evidence="3" id="KW-0813">Transport</keyword>
<feature type="transmembrane region" description="Helical" evidence="8">
    <location>
        <begin position="121"/>
        <end position="142"/>
    </location>
</feature>
<evidence type="ECO:0000313" key="10">
    <source>
        <dbReference type="Proteomes" id="UP001058461"/>
    </source>
</evidence>
<organism evidence="9 10">
    <name type="scientific">Marinobacterium rhizophilum</name>
    <dbReference type="NCBI Taxonomy" id="420402"/>
    <lineage>
        <taxon>Bacteria</taxon>
        <taxon>Pseudomonadati</taxon>
        <taxon>Pseudomonadota</taxon>
        <taxon>Gammaproteobacteria</taxon>
        <taxon>Oceanospirillales</taxon>
        <taxon>Oceanospirillaceae</taxon>
        <taxon>Marinobacterium</taxon>
    </lineage>
</organism>
<dbReference type="PANTHER" id="PTHR36838">
    <property type="entry name" value="AUXIN EFFLUX CARRIER FAMILY PROTEIN"/>
    <property type="match status" value="1"/>
</dbReference>
<dbReference type="Proteomes" id="UP001058461">
    <property type="component" value="Chromosome"/>
</dbReference>
<evidence type="ECO:0000256" key="2">
    <source>
        <dbReference type="ARBA" id="ARBA00010145"/>
    </source>
</evidence>
<dbReference type="Gene3D" id="1.20.1530.20">
    <property type="match status" value="1"/>
</dbReference>
<proteinExistence type="inferred from homology"/>
<protein>
    <submittedName>
        <fullName evidence="9">AEC family transporter</fullName>
    </submittedName>
</protein>
<keyword evidence="10" id="KW-1185">Reference proteome</keyword>
<dbReference type="EMBL" id="CP073347">
    <property type="protein sequence ID" value="UTW12829.1"/>
    <property type="molecule type" value="Genomic_DNA"/>
</dbReference>
<evidence type="ECO:0000256" key="7">
    <source>
        <dbReference type="ARBA" id="ARBA00023136"/>
    </source>
</evidence>
<evidence type="ECO:0000256" key="3">
    <source>
        <dbReference type="ARBA" id="ARBA00022448"/>
    </source>
</evidence>
<dbReference type="InterPro" id="IPR004776">
    <property type="entry name" value="Mem_transp_PIN-like"/>
</dbReference>
<keyword evidence="5 8" id="KW-0812">Transmembrane</keyword>
<gene>
    <name evidence="9" type="ORF">KDW95_03900</name>
</gene>
<evidence type="ECO:0000256" key="6">
    <source>
        <dbReference type="ARBA" id="ARBA00022989"/>
    </source>
</evidence>
<dbReference type="Pfam" id="PF03547">
    <property type="entry name" value="Mem_trans"/>
    <property type="match status" value="2"/>
</dbReference>
<name>A0ABY5HNJ9_9GAMM</name>
<feature type="transmembrane region" description="Helical" evidence="8">
    <location>
        <begin position="92"/>
        <end position="115"/>
    </location>
</feature>
<feature type="transmembrane region" description="Helical" evidence="8">
    <location>
        <begin position="271"/>
        <end position="293"/>
    </location>
</feature>
<reference evidence="9" key="1">
    <citation type="submission" date="2021-04" db="EMBL/GenBank/DDBJ databases">
        <title>Oceanospirillales bacteria with DddD are important DMSP degraders in coastal seawater.</title>
        <authorList>
            <person name="Liu J."/>
        </authorList>
    </citation>
    <scope>NUCLEOTIDE SEQUENCE</scope>
    <source>
        <strain evidence="9">D13-1</strain>
    </source>
</reference>
<feature type="transmembrane region" description="Helical" evidence="8">
    <location>
        <begin position="149"/>
        <end position="168"/>
    </location>
</feature>
<evidence type="ECO:0000256" key="4">
    <source>
        <dbReference type="ARBA" id="ARBA00022475"/>
    </source>
</evidence>